<keyword evidence="3" id="KW-1185">Reference proteome</keyword>
<feature type="region of interest" description="Disordered" evidence="1">
    <location>
        <begin position="97"/>
        <end position="126"/>
    </location>
</feature>
<evidence type="ECO:0000313" key="2">
    <source>
        <dbReference type="Ensembl" id="ENSCSAVP00000001091.1"/>
    </source>
</evidence>
<dbReference type="InParanoid" id="H2Y6Z3"/>
<reference evidence="2" key="3">
    <citation type="submission" date="2025-09" db="UniProtKB">
        <authorList>
            <consortium name="Ensembl"/>
        </authorList>
    </citation>
    <scope>IDENTIFICATION</scope>
</reference>
<evidence type="ECO:0000256" key="1">
    <source>
        <dbReference type="SAM" id="MobiDB-lite"/>
    </source>
</evidence>
<dbReference type="HOGENOM" id="CLU_1051824_0_0_1"/>
<proteinExistence type="predicted"/>
<sequence>MYRMRCTRSGKRLVTWIGAFLLISLVWCQVYWSQERSLASRQSENIKRATKQKVANNIYKSFNAELPKTRLNINPELRQKFVSRLYNGRIQQEKLTKNGNSWKSNFDDDNSESTRNIWETDTTKSRNNDLFNNEKAAEINEDGTVYNETAFMKVLHKQKSGVTKSPIRDFKQVRIKVYDESGMHVLKYEEYKKWKYQSFVRDVANPFPKSKTPPKVVPYDNDIPRPNPGMLIKDLSTEIDDFGIQIETGKDKARRLRLGDDDILK</sequence>
<organism evidence="2 3">
    <name type="scientific">Ciona savignyi</name>
    <name type="common">Pacific transparent sea squirt</name>
    <dbReference type="NCBI Taxonomy" id="51511"/>
    <lineage>
        <taxon>Eukaryota</taxon>
        <taxon>Metazoa</taxon>
        <taxon>Chordata</taxon>
        <taxon>Tunicata</taxon>
        <taxon>Ascidiacea</taxon>
        <taxon>Phlebobranchia</taxon>
        <taxon>Cionidae</taxon>
        <taxon>Ciona</taxon>
    </lineage>
</organism>
<protein>
    <submittedName>
        <fullName evidence="2">Uncharacterized protein</fullName>
    </submittedName>
</protein>
<reference evidence="2" key="2">
    <citation type="submission" date="2025-08" db="UniProtKB">
        <authorList>
            <consortium name="Ensembl"/>
        </authorList>
    </citation>
    <scope>IDENTIFICATION</scope>
</reference>
<accession>H2Y6Z3</accession>
<reference evidence="3" key="1">
    <citation type="submission" date="2003-08" db="EMBL/GenBank/DDBJ databases">
        <authorList>
            <person name="Birren B."/>
            <person name="Nusbaum C."/>
            <person name="Abebe A."/>
            <person name="Abouelleil A."/>
            <person name="Adekoya E."/>
            <person name="Ait-zahra M."/>
            <person name="Allen N."/>
            <person name="Allen T."/>
            <person name="An P."/>
            <person name="Anderson M."/>
            <person name="Anderson S."/>
            <person name="Arachchi H."/>
            <person name="Armbruster J."/>
            <person name="Bachantsang P."/>
            <person name="Baldwin J."/>
            <person name="Barry A."/>
            <person name="Bayul T."/>
            <person name="Blitshsteyn B."/>
            <person name="Bloom T."/>
            <person name="Blye J."/>
            <person name="Boguslavskiy L."/>
            <person name="Borowsky M."/>
            <person name="Boukhgalter B."/>
            <person name="Brunache A."/>
            <person name="Butler J."/>
            <person name="Calixte N."/>
            <person name="Calvo S."/>
            <person name="Camarata J."/>
            <person name="Campo K."/>
            <person name="Chang J."/>
            <person name="Cheshatsang Y."/>
            <person name="Citroen M."/>
            <person name="Collymore A."/>
            <person name="Considine T."/>
            <person name="Cook A."/>
            <person name="Cooke P."/>
            <person name="Corum B."/>
            <person name="Cuomo C."/>
            <person name="David R."/>
            <person name="Dawoe T."/>
            <person name="Degray S."/>
            <person name="Dodge S."/>
            <person name="Dooley K."/>
            <person name="Dorje P."/>
            <person name="Dorjee K."/>
            <person name="Dorris L."/>
            <person name="Duffey N."/>
            <person name="Dupes A."/>
            <person name="Elkins T."/>
            <person name="Engels R."/>
            <person name="Erickson J."/>
            <person name="Farina A."/>
            <person name="Faro S."/>
            <person name="Ferreira P."/>
            <person name="Fischer H."/>
            <person name="Fitzgerald M."/>
            <person name="Foley K."/>
            <person name="Gage D."/>
            <person name="Galagan J."/>
            <person name="Gearin G."/>
            <person name="Gnerre S."/>
            <person name="Gnirke A."/>
            <person name="Goyette A."/>
            <person name="Graham J."/>
            <person name="Grandbois E."/>
            <person name="Gyaltsen K."/>
            <person name="Hafez N."/>
            <person name="Hagopian D."/>
            <person name="Hagos B."/>
            <person name="Hall J."/>
            <person name="Hatcher B."/>
            <person name="Heller A."/>
            <person name="Higgins H."/>
            <person name="Honan T."/>
            <person name="Horn A."/>
            <person name="Houde N."/>
            <person name="Hughes L."/>
            <person name="Hulme W."/>
            <person name="Husby E."/>
            <person name="Iliev I."/>
            <person name="Jaffe D."/>
            <person name="Jones C."/>
            <person name="Kamal M."/>
            <person name="Kamat A."/>
            <person name="Kamvysselis M."/>
            <person name="Karlsson E."/>
            <person name="Kells C."/>
            <person name="Kieu A."/>
            <person name="Kisner P."/>
            <person name="Kodira C."/>
            <person name="Kulbokas E."/>
            <person name="Labutti K."/>
            <person name="Lama D."/>
            <person name="Landers T."/>
            <person name="Leger J."/>
            <person name="Levine S."/>
            <person name="Lewis D."/>
            <person name="Lewis T."/>
            <person name="Lindblad-toh K."/>
            <person name="Liu X."/>
            <person name="Lokyitsang T."/>
            <person name="Lokyitsang Y."/>
            <person name="Lucien O."/>
            <person name="Lui A."/>
            <person name="Ma L.J."/>
            <person name="Mabbitt R."/>
            <person name="Macdonald J."/>
            <person name="Maclean C."/>
            <person name="Major J."/>
            <person name="Manning J."/>
            <person name="Marabella R."/>
            <person name="Maru K."/>
            <person name="Matthews C."/>
            <person name="Mauceli E."/>
            <person name="Mccarthy M."/>
            <person name="Mcdonough S."/>
            <person name="Mcghee T."/>
            <person name="Meldrim J."/>
            <person name="Meneus L."/>
            <person name="Mesirov J."/>
            <person name="Mihalev A."/>
            <person name="Mihova T."/>
            <person name="Mikkelsen T."/>
            <person name="Mlenga V."/>
            <person name="Moru K."/>
            <person name="Mozes J."/>
            <person name="Mulrain L."/>
            <person name="Munson G."/>
            <person name="Naylor J."/>
            <person name="Newes C."/>
            <person name="Nguyen C."/>
            <person name="Nguyen N."/>
            <person name="Nguyen T."/>
            <person name="Nicol R."/>
            <person name="Nielsen C."/>
            <person name="Nizzari M."/>
            <person name="Norbu C."/>
            <person name="Norbu N."/>
            <person name="O'donnell P."/>
            <person name="Okoawo O."/>
            <person name="O'leary S."/>
            <person name="Omotosho B."/>
            <person name="O'neill K."/>
            <person name="Osman S."/>
            <person name="Parker S."/>
            <person name="Perrin D."/>
            <person name="Phunkhang P."/>
            <person name="Piqani B."/>
            <person name="Purcell S."/>
            <person name="Rachupka T."/>
            <person name="Ramasamy U."/>
            <person name="Rameau R."/>
            <person name="Ray V."/>
            <person name="Raymond C."/>
            <person name="Retta R."/>
            <person name="Richardson S."/>
            <person name="Rise C."/>
            <person name="Rodriguez J."/>
            <person name="Rogers J."/>
            <person name="Rogov P."/>
            <person name="Rutman M."/>
            <person name="Schupbach R."/>
            <person name="Seaman C."/>
            <person name="Settipalli S."/>
            <person name="Sharpe T."/>
            <person name="Sheridan J."/>
            <person name="Sherpa N."/>
            <person name="Shi J."/>
            <person name="Smirnov S."/>
            <person name="Smith C."/>
            <person name="Sougnez C."/>
            <person name="Spencer B."/>
            <person name="Stalker J."/>
            <person name="Stange-thomann N."/>
            <person name="Stavropoulos S."/>
            <person name="Stetson K."/>
            <person name="Stone C."/>
            <person name="Stone S."/>
            <person name="Stubbs M."/>
            <person name="Talamas J."/>
            <person name="Tchuinga P."/>
            <person name="Tenzing P."/>
            <person name="Tesfaye S."/>
            <person name="Theodore J."/>
            <person name="Thoulutsang Y."/>
            <person name="Topham K."/>
            <person name="Towey S."/>
            <person name="Tsamla T."/>
            <person name="Tsomo N."/>
            <person name="Vallee D."/>
            <person name="Vassiliev H."/>
            <person name="Venkataraman V."/>
            <person name="Vinson J."/>
            <person name="Vo A."/>
            <person name="Wade C."/>
            <person name="Wang S."/>
            <person name="Wangchuk T."/>
            <person name="Wangdi T."/>
            <person name="Whittaker C."/>
            <person name="Wilkinson J."/>
            <person name="Wu Y."/>
            <person name="Wyman D."/>
            <person name="Yadav S."/>
            <person name="Yang S."/>
            <person name="Yang X."/>
            <person name="Yeager S."/>
            <person name="Yee E."/>
            <person name="Young G."/>
            <person name="Zainoun J."/>
            <person name="Zembeck L."/>
            <person name="Zimmer A."/>
            <person name="Zody M."/>
            <person name="Lander E."/>
        </authorList>
    </citation>
    <scope>NUCLEOTIDE SEQUENCE [LARGE SCALE GENOMIC DNA]</scope>
</reference>
<dbReference type="AlphaFoldDB" id="H2Y6Z3"/>
<dbReference type="Proteomes" id="UP000007875">
    <property type="component" value="Unassembled WGS sequence"/>
</dbReference>
<dbReference type="Ensembl" id="ENSCSAVT00000001102.1">
    <property type="protein sequence ID" value="ENSCSAVP00000001091.1"/>
    <property type="gene ID" value="ENSCSAVG00000000610.1"/>
</dbReference>
<evidence type="ECO:0000313" key="3">
    <source>
        <dbReference type="Proteomes" id="UP000007875"/>
    </source>
</evidence>
<name>H2Y6Z3_CIOSA</name>